<keyword evidence="5 8" id="KW-0143">Chaperone</keyword>
<dbReference type="SMART" id="SM01086">
    <property type="entry name" value="ClpB_D2-small"/>
    <property type="match status" value="1"/>
</dbReference>
<sequence>MFNKLTNKSQEALIVAQNIALENGQQQISAIHLLFALVIQPDSLVKTILDKLNISEDKVKHLIAAEIEKLPKTPIESTVGTIQGTQEVALVMNEAKKEALKMKDEFISTEHLFMAIMLVKSTAQDILAKLSVNYEPVLKILAEVRGNQRITDPEPEAKFQSLEKYAVNLTKMAREQKLDPVIGRNDEIRRIMQVLSRRTKNNPVLIGEAGTGKTAIIEGLAQRIVAGDVPENLKNKELISLDLGSLLAGAKFRGEFEERLKAVLKEIKAQEGKIILFIDELHTLVGAGATEGALDASNMLKPTLARGELHAIGATTTKEYQKYIEKDAALERRFQPVYVNEPTIEDTIAILRGIKEKYEVYHGVRITDKAIIAAAELSQRYITDRFLPDKAVDLVDEATSALRMEIDSMPENLDKLKREITRLQIEKTGIEKENKNNSVNNDAKKKNAATIRKISKNLSELKEEANQIEIHWKNEKDVIGAIRSDKKKIDELKQEAERLQNAGELDKVAEIKYSKIPDVQKNIEANEKKLAGIQKTGQAILKEEIDEEDIALVVSRWTGIPVAKMLETESHKLAKIEGELKKRVVGQDEAIKSVANAIRRSRAGINEVGKPIGSFLFVGPTGVGKTELAKTLADLIFNNEDAIIRLDMSEYMEKHSVAKMIGSPPGYIGYEESGQLTEKVRRKPYSVVLFDEIEKAHPDAFNILLQILDDGRLTDSKGRVVNFKNTIIIMTSNLGNKVIQDYSIGFADHGETEAQADSIREKEMRDKIMEILKDHFKLEFLNRIDEITIFKALPEDVLARIVDLELSKVQSRLAAKNIKLQFKEGIKKLIAKKGFDPTFGARPLKRVIQNMILDELALEIIEGRIKDNDKVEIILDQKDKIAMKVK</sequence>
<evidence type="ECO:0000256" key="7">
    <source>
        <dbReference type="PROSITE-ProRule" id="PRU01251"/>
    </source>
</evidence>
<dbReference type="PROSITE" id="PS00870">
    <property type="entry name" value="CLPAB_1"/>
    <property type="match status" value="1"/>
</dbReference>
<dbReference type="EMBL" id="PFAR01000035">
    <property type="protein sequence ID" value="PIR93047.1"/>
    <property type="molecule type" value="Genomic_DNA"/>
</dbReference>
<dbReference type="InterPro" id="IPR003959">
    <property type="entry name" value="ATPase_AAA_core"/>
</dbReference>
<dbReference type="SUPFAM" id="SSF52540">
    <property type="entry name" value="P-loop containing nucleoside triphosphate hydrolases"/>
    <property type="match status" value="2"/>
</dbReference>
<feature type="domain" description="Clp R" evidence="10">
    <location>
        <begin position="2"/>
        <end position="147"/>
    </location>
</feature>
<dbReference type="InterPro" id="IPR001270">
    <property type="entry name" value="ClpA/B"/>
</dbReference>
<dbReference type="PROSITE" id="PS51903">
    <property type="entry name" value="CLP_R"/>
    <property type="match status" value="1"/>
</dbReference>
<dbReference type="AlphaFoldDB" id="A0A2H0V1U0"/>
<dbReference type="FunFam" id="3.40.50.300:FF:000010">
    <property type="entry name" value="Chaperone clpB 1, putative"/>
    <property type="match status" value="1"/>
</dbReference>
<dbReference type="PANTHER" id="PTHR11638:SF18">
    <property type="entry name" value="HEAT SHOCK PROTEIN 104"/>
    <property type="match status" value="1"/>
</dbReference>
<evidence type="ECO:0000256" key="5">
    <source>
        <dbReference type="ARBA" id="ARBA00023186"/>
    </source>
</evidence>
<dbReference type="InterPro" id="IPR018368">
    <property type="entry name" value="ClpA/B_CS1"/>
</dbReference>
<dbReference type="GO" id="GO:0005737">
    <property type="term" value="C:cytoplasm"/>
    <property type="evidence" value="ECO:0007669"/>
    <property type="project" value="TreeGrafter"/>
</dbReference>
<reference evidence="12" key="1">
    <citation type="submission" date="2017-09" db="EMBL/GenBank/DDBJ databases">
        <title>Depth-based differentiation of microbial function through sediment-hosted aquifers and enrichment of novel symbionts in the deep terrestrial subsurface.</title>
        <authorList>
            <person name="Probst A.J."/>
            <person name="Ladd B."/>
            <person name="Jarett J.K."/>
            <person name="Geller-Mcgrath D.E."/>
            <person name="Sieber C.M.K."/>
            <person name="Emerson J.B."/>
            <person name="Anantharaman K."/>
            <person name="Thomas B.C."/>
            <person name="Malmstrom R."/>
            <person name="Stieglmeier M."/>
            <person name="Klingl A."/>
            <person name="Woyke T."/>
            <person name="Ryan C.M."/>
            <person name="Banfield J.F."/>
        </authorList>
    </citation>
    <scope>NUCLEOTIDE SEQUENCE [LARGE SCALE GENOMIC DNA]</scope>
</reference>
<dbReference type="Gene3D" id="3.40.50.300">
    <property type="entry name" value="P-loop containing nucleotide triphosphate hydrolases"/>
    <property type="match status" value="3"/>
</dbReference>
<keyword evidence="4 8" id="KW-0067">ATP-binding</keyword>
<organism evidence="11 12">
    <name type="scientific">Candidatus Falkowbacteria bacterium CG10_big_fil_rev_8_21_14_0_10_43_10</name>
    <dbReference type="NCBI Taxonomy" id="1974567"/>
    <lineage>
        <taxon>Bacteria</taxon>
        <taxon>Candidatus Falkowiibacteriota</taxon>
    </lineage>
</organism>
<dbReference type="InterPro" id="IPR027417">
    <property type="entry name" value="P-loop_NTPase"/>
</dbReference>
<dbReference type="Proteomes" id="UP000228626">
    <property type="component" value="Unassembled WGS sequence"/>
</dbReference>
<dbReference type="FunFam" id="3.40.50.300:FF:000120">
    <property type="entry name" value="ATP-dependent chaperone ClpB"/>
    <property type="match status" value="1"/>
</dbReference>
<dbReference type="CDD" id="cd00009">
    <property type="entry name" value="AAA"/>
    <property type="match status" value="1"/>
</dbReference>
<dbReference type="InterPro" id="IPR050130">
    <property type="entry name" value="ClpA_ClpB"/>
</dbReference>
<proteinExistence type="inferred from homology"/>
<dbReference type="InterPro" id="IPR041546">
    <property type="entry name" value="ClpA/ClpB_AAA_lid"/>
</dbReference>
<dbReference type="PRINTS" id="PR00300">
    <property type="entry name" value="CLPPROTEASEA"/>
</dbReference>
<dbReference type="PANTHER" id="PTHR11638">
    <property type="entry name" value="ATP-DEPENDENT CLP PROTEASE"/>
    <property type="match status" value="1"/>
</dbReference>
<name>A0A2H0V1U0_9BACT</name>
<comment type="similarity">
    <text evidence="1 8">Belongs to the ClpA/ClpB family.</text>
</comment>
<dbReference type="SUPFAM" id="SSF81923">
    <property type="entry name" value="Double Clp-N motif"/>
    <property type="match status" value="1"/>
</dbReference>
<keyword evidence="3 8" id="KW-0547">Nucleotide-binding</keyword>
<dbReference type="FunFam" id="3.40.50.300:FF:000025">
    <property type="entry name" value="ATP-dependent Clp protease subunit"/>
    <property type="match status" value="1"/>
</dbReference>
<dbReference type="PROSITE" id="PS00871">
    <property type="entry name" value="CLPAB_2"/>
    <property type="match status" value="1"/>
</dbReference>
<dbReference type="Gene3D" id="1.10.8.60">
    <property type="match status" value="1"/>
</dbReference>
<dbReference type="Pfam" id="PF02861">
    <property type="entry name" value="Clp_N"/>
    <property type="match status" value="1"/>
</dbReference>
<evidence type="ECO:0000313" key="11">
    <source>
        <dbReference type="EMBL" id="PIR93047.1"/>
    </source>
</evidence>
<dbReference type="Pfam" id="PF07724">
    <property type="entry name" value="AAA_2"/>
    <property type="match status" value="1"/>
</dbReference>
<gene>
    <name evidence="11" type="ORF">COT99_02855</name>
</gene>
<dbReference type="Pfam" id="PF17871">
    <property type="entry name" value="AAA_lid_9"/>
    <property type="match status" value="1"/>
</dbReference>
<dbReference type="GO" id="GO:0034605">
    <property type="term" value="P:cellular response to heat"/>
    <property type="evidence" value="ECO:0007669"/>
    <property type="project" value="TreeGrafter"/>
</dbReference>
<accession>A0A2H0V1U0</accession>
<keyword evidence="9" id="KW-0175">Coiled coil</keyword>
<evidence type="ECO:0000313" key="12">
    <source>
        <dbReference type="Proteomes" id="UP000228626"/>
    </source>
</evidence>
<dbReference type="CDD" id="cd19499">
    <property type="entry name" value="RecA-like_ClpB_Hsp104-like"/>
    <property type="match status" value="1"/>
</dbReference>
<dbReference type="InterPro" id="IPR028299">
    <property type="entry name" value="ClpA/B_CS2"/>
</dbReference>
<dbReference type="InterPro" id="IPR003593">
    <property type="entry name" value="AAA+_ATPase"/>
</dbReference>
<comment type="subunit">
    <text evidence="6">Homohexamer. The oligomerization is ATP-dependent.</text>
</comment>
<evidence type="ECO:0000256" key="9">
    <source>
        <dbReference type="SAM" id="Coils"/>
    </source>
</evidence>
<dbReference type="InterPro" id="IPR019489">
    <property type="entry name" value="Clp_ATPase_C"/>
</dbReference>
<evidence type="ECO:0000256" key="6">
    <source>
        <dbReference type="ARBA" id="ARBA00026057"/>
    </source>
</evidence>
<feature type="coiled-coil region" evidence="9">
    <location>
        <begin position="406"/>
        <end position="502"/>
    </location>
</feature>
<dbReference type="InterPro" id="IPR004176">
    <property type="entry name" value="Clp_R_N"/>
</dbReference>
<dbReference type="Gene3D" id="1.10.1780.10">
    <property type="entry name" value="Clp, N-terminal domain"/>
    <property type="match status" value="1"/>
</dbReference>
<comment type="caution">
    <text evidence="11">The sequence shown here is derived from an EMBL/GenBank/DDBJ whole genome shotgun (WGS) entry which is preliminary data.</text>
</comment>
<dbReference type="Pfam" id="PF00004">
    <property type="entry name" value="AAA"/>
    <property type="match status" value="1"/>
</dbReference>
<dbReference type="Pfam" id="PF10431">
    <property type="entry name" value="ClpB_D2-small"/>
    <property type="match status" value="1"/>
</dbReference>
<keyword evidence="2 7" id="KW-0677">Repeat</keyword>
<evidence type="ECO:0000256" key="1">
    <source>
        <dbReference type="ARBA" id="ARBA00008675"/>
    </source>
</evidence>
<evidence type="ECO:0000256" key="4">
    <source>
        <dbReference type="ARBA" id="ARBA00022840"/>
    </source>
</evidence>
<evidence type="ECO:0000256" key="2">
    <source>
        <dbReference type="ARBA" id="ARBA00022737"/>
    </source>
</evidence>
<dbReference type="SMART" id="SM00382">
    <property type="entry name" value="AAA"/>
    <property type="match status" value="2"/>
</dbReference>
<dbReference type="GO" id="GO:0005524">
    <property type="term" value="F:ATP binding"/>
    <property type="evidence" value="ECO:0007669"/>
    <property type="project" value="UniProtKB-KW"/>
</dbReference>
<evidence type="ECO:0000256" key="3">
    <source>
        <dbReference type="ARBA" id="ARBA00022741"/>
    </source>
</evidence>
<protein>
    <submittedName>
        <fullName evidence="11">Type VI secretion system ATPase TssH</fullName>
    </submittedName>
</protein>
<dbReference type="GO" id="GO:0016887">
    <property type="term" value="F:ATP hydrolysis activity"/>
    <property type="evidence" value="ECO:0007669"/>
    <property type="project" value="InterPro"/>
</dbReference>
<evidence type="ECO:0000259" key="10">
    <source>
        <dbReference type="PROSITE" id="PS51903"/>
    </source>
</evidence>
<evidence type="ECO:0000256" key="8">
    <source>
        <dbReference type="RuleBase" id="RU004432"/>
    </source>
</evidence>
<dbReference type="InterPro" id="IPR036628">
    <property type="entry name" value="Clp_N_dom_sf"/>
</dbReference>